<dbReference type="SUPFAM" id="SSF49854">
    <property type="entry name" value="Spermadhesin, CUB domain"/>
    <property type="match status" value="2"/>
</dbReference>
<keyword evidence="1" id="KW-1015">Disulfide bond</keyword>
<proteinExistence type="predicted"/>
<dbReference type="Proteomes" id="UP000887574">
    <property type="component" value="Unplaced"/>
</dbReference>
<keyword evidence="5" id="KW-1185">Reference proteome</keyword>
<dbReference type="InterPro" id="IPR035914">
    <property type="entry name" value="Sperma_CUB_dom_sf"/>
</dbReference>
<dbReference type="PANTHER" id="PTHR39385">
    <property type="entry name" value="PROTEIN CBG20422"/>
    <property type="match status" value="1"/>
</dbReference>
<accession>A0A915CVE9</accession>
<sequence>MKREFPLQTKYQLPVQPRWHTCNIRPIKIWSKSSLRLAPQVYSIEFRRATSICACPAKSISIKPGLIALFTSPGYPLEYCNDLNCTSEVVVQSPSTNISYSSVVRAKLNGFFIMEADVDYLQMIDKKALIALSGHAQKINYFTFDHHQVGLSFVTDHSVAEGGFNISLEVYSKPYYCMCPGTPQMLQDLNHTHDYTFDAHCAYMDCFWQIRPPLNFEELDRDTTTEEPPSESLYRILLNVGFKLQAATEFIEVVNGQFLERNAERTRLDVDMMPEEGDQQQRSFSYENAHLVTLWYHREGGISNQPRSLHIDYQWREKCLCGSSHLTAELDQCKLLTSPDYPLVYCNDLRCEYQIVAEPGLRVVLNVTDFFTEINQDYLFVFEGNSSQSKHIQALSGIEVFSPAIYSQGNVLTLLFTTDVSLSMRGFKLCYKAEMTPEYKLQLAQEESDKQAAASSKVIVWSVVCVLTLLVLLVISIGLFLLYARSKQMMNDSSSGDSSVRFVRGPRTAESHFALINPVFQSILPTRQN</sequence>
<keyword evidence="3" id="KW-0472">Membrane</keyword>
<reference evidence="6" key="1">
    <citation type="submission" date="2022-11" db="UniProtKB">
        <authorList>
            <consortium name="WormBaseParasite"/>
        </authorList>
    </citation>
    <scope>IDENTIFICATION</scope>
</reference>
<keyword evidence="3" id="KW-1133">Transmembrane helix</keyword>
<evidence type="ECO:0000256" key="3">
    <source>
        <dbReference type="SAM" id="Phobius"/>
    </source>
</evidence>
<feature type="transmembrane region" description="Helical" evidence="3">
    <location>
        <begin position="458"/>
        <end position="484"/>
    </location>
</feature>
<keyword evidence="3" id="KW-0812">Transmembrane</keyword>
<evidence type="ECO:0000256" key="2">
    <source>
        <dbReference type="PROSITE-ProRule" id="PRU00059"/>
    </source>
</evidence>
<evidence type="ECO:0000256" key="1">
    <source>
        <dbReference type="ARBA" id="ARBA00023157"/>
    </source>
</evidence>
<feature type="domain" description="CUB" evidence="4">
    <location>
        <begin position="53"/>
        <end position="171"/>
    </location>
</feature>
<evidence type="ECO:0000313" key="5">
    <source>
        <dbReference type="Proteomes" id="UP000887574"/>
    </source>
</evidence>
<dbReference type="Gene3D" id="2.60.120.290">
    <property type="entry name" value="Spermadhesin, CUB domain"/>
    <property type="match status" value="2"/>
</dbReference>
<dbReference type="SMART" id="SM00042">
    <property type="entry name" value="CUB"/>
    <property type="match status" value="1"/>
</dbReference>
<evidence type="ECO:0000259" key="4">
    <source>
        <dbReference type="PROSITE" id="PS01180"/>
    </source>
</evidence>
<protein>
    <submittedName>
        <fullName evidence="6">CUB domain-containing protein</fullName>
    </submittedName>
</protein>
<name>A0A915CVE9_9BILA</name>
<dbReference type="WBParaSite" id="jg12647">
    <property type="protein sequence ID" value="jg12647"/>
    <property type="gene ID" value="jg12647"/>
</dbReference>
<feature type="domain" description="CUB" evidence="4">
    <location>
        <begin position="321"/>
        <end position="434"/>
    </location>
</feature>
<dbReference type="AlphaFoldDB" id="A0A915CVE9"/>
<organism evidence="5 6">
    <name type="scientific">Ditylenchus dipsaci</name>
    <dbReference type="NCBI Taxonomy" id="166011"/>
    <lineage>
        <taxon>Eukaryota</taxon>
        <taxon>Metazoa</taxon>
        <taxon>Ecdysozoa</taxon>
        <taxon>Nematoda</taxon>
        <taxon>Chromadorea</taxon>
        <taxon>Rhabditida</taxon>
        <taxon>Tylenchina</taxon>
        <taxon>Tylenchomorpha</taxon>
        <taxon>Sphaerularioidea</taxon>
        <taxon>Anguinidae</taxon>
        <taxon>Anguininae</taxon>
        <taxon>Ditylenchus</taxon>
    </lineage>
</organism>
<dbReference type="Pfam" id="PF00431">
    <property type="entry name" value="CUB"/>
    <property type="match status" value="1"/>
</dbReference>
<dbReference type="PANTHER" id="PTHR39385:SF2">
    <property type="entry name" value="SLIT-LIKE 3 PROTEIN"/>
    <property type="match status" value="1"/>
</dbReference>
<evidence type="ECO:0000313" key="6">
    <source>
        <dbReference type="WBParaSite" id="jg12647"/>
    </source>
</evidence>
<dbReference type="InterPro" id="IPR000859">
    <property type="entry name" value="CUB_dom"/>
</dbReference>
<dbReference type="CDD" id="cd00041">
    <property type="entry name" value="CUB"/>
    <property type="match status" value="1"/>
</dbReference>
<comment type="caution">
    <text evidence="2">Lacks conserved residue(s) required for the propagation of feature annotation.</text>
</comment>
<dbReference type="PROSITE" id="PS01180">
    <property type="entry name" value="CUB"/>
    <property type="match status" value="2"/>
</dbReference>